<comment type="similarity">
    <text evidence="8 9">Belongs to the TonB-dependent receptor family.</text>
</comment>
<evidence type="ECO:0000256" key="1">
    <source>
        <dbReference type="ARBA" id="ARBA00004571"/>
    </source>
</evidence>
<dbReference type="PROSITE" id="PS52016">
    <property type="entry name" value="TONB_DEPENDENT_REC_3"/>
    <property type="match status" value="1"/>
</dbReference>
<keyword evidence="13" id="KW-1185">Reference proteome</keyword>
<reference evidence="12 13" key="1">
    <citation type="submission" date="2018-08" db="EMBL/GenBank/DDBJ databases">
        <title>Chitinophaga sp. K20C18050901, a novel bacterium isolated from forest soil.</title>
        <authorList>
            <person name="Wang C."/>
        </authorList>
    </citation>
    <scope>NUCLEOTIDE SEQUENCE [LARGE SCALE GENOMIC DNA]</scope>
    <source>
        <strain evidence="12 13">K20C18050901</strain>
    </source>
</reference>
<proteinExistence type="inferred from homology"/>
<keyword evidence="12" id="KW-0675">Receptor</keyword>
<evidence type="ECO:0000259" key="11">
    <source>
        <dbReference type="Pfam" id="PF07715"/>
    </source>
</evidence>
<dbReference type="Pfam" id="PF00593">
    <property type="entry name" value="TonB_dep_Rec_b-barrel"/>
    <property type="match status" value="1"/>
</dbReference>
<feature type="domain" description="TonB-dependent receptor plug" evidence="11">
    <location>
        <begin position="154"/>
        <end position="261"/>
    </location>
</feature>
<dbReference type="InterPro" id="IPR037066">
    <property type="entry name" value="Plug_dom_sf"/>
</dbReference>
<keyword evidence="2 8" id="KW-0813">Transport</keyword>
<keyword evidence="7 8" id="KW-0998">Cell outer membrane</keyword>
<feature type="domain" description="TonB-dependent receptor-like beta-barrel" evidence="10">
    <location>
        <begin position="487"/>
        <end position="1030"/>
    </location>
</feature>
<evidence type="ECO:0000256" key="5">
    <source>
        <dbReference type="ARBA" id="ARBA00023077"/>
    </source>
</evidence>
<dbReference type="InterPro" id="IPR012910">
    <property type="entry name" value="Plug_dom"/>
</dbReference>
<dbReference type="AlphaFoldDB" id="A0A3E1NXB5"/>
<evidence type="ECO:0000313" key="13">
    <source>
        <dbReference type="Proteomes" id="UP000261174"/>
    </source>
</evidence>
<sequence length="1072" mass="116789">MDAFSGPGLLCHALKKHVPVMKIFYRPKWRLFLLSMFLVAAVSMNIRAQNRVQVTGTVRTDQGDLLPNASVVTLNETTKYTAGVVTDSNGVFHFSGLPLDGKYSFTVSYMGFETHRLNNVLLKPGATLTFSIRLVKSVSALNDIVVIGYGNAKKKDVVGAFNVVTVKEAGAVTATNPSQLIIGKAAGVQVLQSNGGAGADAQIIIRGTGSFTDINPLYVVDGIQGTKNLFNTLNAQDIESITILKDASSTAIYGSAAANGVVIITTKKGKTGPPRISFTSQWGIARAWKRMDLLNTAQYVDALRDLAATKNTVLPAKFNTGTVLQDSTDWQDAIFRNALVSENDLNIRGGGEKVNYSVSATYINQQAILTNATNKRFQARVALEETLGRFRFTQNIIVRQYTGQGNYANIVNAIQYAPYKPILDPSVQGGYSILSNIDDFSNATNPLQEIAMKSQSSKSLAFFPQLSAEIRIINGLKFRSQFAAEVNSSRSNSYQKQYQASNFLNQARQAMLTFTENSYYMIENYLSFDRQSGKHQLSMIAGQSYIDPGITNGSSIRGTGQPNDNITNVGVASSQSVTNSYSNYSRPSLISYYGRLNYTYNDKYILNTSYRSDGASNFGPNNRYGNFAAVGLSWRFSEEPFIKNVFPVLSDGKLRTSWGQTGNNNIPNFLNTAKTYQGTPGGALVYSLGSTETFVSGTTLTTVSNPDLKWEQTNQTDVGIELAFIQNRLTVEADWYDRKSTGLLVTTFLPASIGISLTGTQPRKTVNAADARNKGFELTVGYKDKINDNFSFNVSVNGAVNHNEVLSLGDQFSAPIQAGAFTPVPATTYTAAGSAIGSFYGYRHDHVARDDGEITELNNAAAKKTGKPGTKYQDGLLPGDFIYKDIDGDGVLTAKDQEILGNAMPKYIYGINAGITFRNFDLNLVLSGIAGLKLLNGLKLNTSFMSTGHNAGTDILDRWRKPGDVAALPRIGQNVTGNGNLRPSDWWLEDGSYLRLRNITIGYNAPLPILNNLTKASVKSLRIYIAAQNLFTITRYTGYDPEIAGDYLFARGIDQGQVPQPRTFLAGIQLGF</sequence>
<keyword evidence="6 8" id="KW-0472">Membrane</keyword>
<dbReference type="SUPFAM" id="SSF56935">
    <property type="entry name" value="Porins"/>
    <property type="match status" value="1"/>
</dbReference>
<dbReference type="Gene3D" id="2.40.170.20">
    <property type="entry name" value="TonB-dependent receptor, beta-barrel domain"/>
    <property type="match status" value="1"/>
</dbReference>
<evidence type="ECO:0000256" key="4">
    <source>
        <dbReference type="ARBA" id="ARBA00022692"/>
    </source>
</evidence>
<dbReference type="EMBL" id="QTJV01000009">
    <property type="protein sequence ID" value="RFM32569.1"/>
    <property type="molecule type" value="Genomic_DNA"/>
</dbReference>
<gene>
    <name evidence="12" type="ORF">DXN04_23090</name>
</gene>
<dbReference type="InterPro" id="IPR008969">
    <property type="entry name" value="CarboxyPept-like_regulatory"/>
</dbReference>
<dbReference type="Pfam" id="PF13620">
    <property type="entry name" value="CarboxypepD_reg"/>
    <property type="match status" value="1"/>
</dbReference>
<dbReference type="GO" id="GO:0009279">
    <property type="term" value="C:cell outer membrane"/>
    <property type="evidence" value="ECO:0007669"/>
    <property type="project" value="UniProtKB-SubCell"/>
</dbReference>
<dbReference type="InterPro" id="IPR023996">
    <property type="entry name" value="TonB-dep_OMP_SusC/RagA"/>
</dbReference>
<evidence type="ECO:0000256" key="8">
    <source>
        <dbReference type="PROSITE-ProRule" id="PRU01360"/>
    </source>
</evidence>
<evidence type="ECO:0000256" key="6">
    <source>
        <dbReference type="ARBA" id="ARBA00023136"/>
    </source>
</evidence>
<dbReference type="InterPro" id="IPR039426">
    <property type="entry name" value="TonB-dep_rcpt-like"/>
</dbReference>
<comment type="caution">
    <text evidence="12">The sequence shown here is derived from an EMBL/GenBank/DDBJ whole genome shotgun (WGS) entry which is preliminary data.</text>
</comment>
<evidence type="ECO:0000256" key="7">
    <source>
        <dbReference type="ARBA" id="ARBA00023237"/>
    </source>
</evidence>
<dbReference type="Gene3D" id="2.170.130.10">
    <property type="entry name" value="TonB-dependent receptor, plug domain"/>
    <property type="match status" value="1"/>
</dbReference>
<dbReference type="Pfam" id="PF07715">
    <property type="entry name" value="Plug"/>
    <property type="match status" value="1"/>
</dbReference>
<protein>
    <submittedName>
        <fullName evidence="12">TonB-dependent receptor</fullName>
    </submittedName>
</protein>
<name>A0A3E1NXB5_9BACT</name>
<dbReference type="InterPro" id="IPR000531">
    <property type="entry name" value="Beta-barrel_TonB"/>
</dbReference>
<organism evidence="12 13">
    <name type="scientific">Chitinophaga silvisoli</name>
    <dbReference type="NCBI Taxonomy" id="2291814"/>
    <lineage>
        <taxon>Bacteria</taxon>
        <taxon>Pseudomonadati</taxon>
        <taxon>Bacteroidota</taxon>
        <taxon>Chitinophagia</taxon>
        <taxon>Chitinophagales</taxon>
        <taxon>Chitinophagaceae</taxon>
        <taxon>Chitinophaga</taxon>
    </lineage>
</organism>
<dbReference type="Gene3D" id="2.60.40.1120">
    <property type="entry name" value="Carboxypeptidase-like, regulatory domain"/>
    <property type="match status" value="1"/>
</dbReference>
<evidence type="ECO:0000256" key="3">
    <source>
        <dbReference type="ARBA" id="ARBA00022452"/>
    </source>
</evidence>
<keyword evidence="5 9" id="KW-0798">TonB box</keyword>
<dbReference type="SUPFAM" id="SSF49464">
    <property type="entry name" value="Carboxypeptidase regulatory domain-like"/>
    <property type="match status" value="1"/>
</dbReference>
<dbReference type="Proteomes" id="UP000261174">
    <property type="component" value="Unassembled WGS sequence"/>
</dbReference>
<evidence type="ECO:0000259" key="10">
    <source>
        <dbReference type="Pfam" id="PF00593"/>
    </source>
</evidence>
<evidence type="ECO:0000256" key="9">
    <source>
        <dbReference type="RuleBase" id="RU003357"/>
    </source>
</evidence>
<dbReference type="InterPro" id="IPR023997">
    <property type="entry name" value="TonB-dep_OMP_SusC/RagA_CS"/>
</dbReference>
<evidence type="ECO:0000256" key="2">
    <source>
        <dbReference type="ARBA" id="ARBA00022448"/>
    </source>
</evidence>
<comment type="subcellular location">
    <subcellularLocation>
        <location evidence="1 8">Cell outer membrane</location>
        <topology evidence="1 8">Multi-pass membrane protein</topology>
    </subcellularLocation>
</comment>
<keyword evidence="3 8" id="KW-1134">Transmembrane beta strand</keyword>
<dbReference type="NCBIfam" id="TIGR04056">
    <property type="entry name" value="OMP_RagA_SusC"/>
    <property type="match status" value="1"/>
</dbReference>
<dbReference type="InterPro" id="IPR036942">
    <property type="entry name" value="Beta-barrel_TonB_sf"/>
</dbReference>
<keyword evidence="4 8" id="KW-0812">Transmembrane</keyword>
<dbReference type="NCBIfam" id="TIGR04057">
    <property type="entry name" value="SusC_RagA_signa"/>
    <property type="match status" value="1"/>
</dbReference>
<accession>A0A3E1NXB5</accession>
<evidence type="ECO:0000313" key="12">
    <source>
        <dbReference type="EMBL" id="RFM32569.1"/>
    </source>
</evidence>